<dbReference type="EMBL" id="BMMU01000022">
    <property type="protein sequence ID" value="GGJ52679.1"/>
    <property type="molecule type" value="Genomic_DNA"/>
</dbReference>
<dbReference type="AlphaFoldDB" id="A0A917P3E1"/>
<organism evidence="1 2">
    <name type="scientific">Streptomyces lacrimifluminis</name>
    <dbReference type="NCBI Taxonomy" id="1500077"/>
    <lineage>
        <taxon>Bacteria</taxon>
        <taxon>Bacillati</taxon>
        <taxon>Actinomycetota</taxon>
        <taxon>Actinomycetes</taxon>
        <taxon>Kitasatosporales</taxon>
        <taxon>Streptomycetaceae</taxon>
        <taxon>Streptomyces</taxon>
    </lineage>
</organism>
<sequence>MVGAGGILGAVLKAGGGARAVSGTYGDVGAYGDIGTSDDVGAPVLVLAHPVPGVLRVTQGSAAVALVTRAGIVAPLLSAGDHAQAFTALGTVISQLSPAPAVP</sequence>
<dbReference type="Proteomes" id="UP000625682">
    <property type="component" value="Unassembled WGS sequence"/>
</dbReference>
<gene>
    <name evidence="1" type="ORF">GCM10012282_57080</name>
</gene>
<protein>
    <submittedName>
        <fullName evidence="1">Uncharacterized protein</fullName>
    </submittedName>
</protein>
<reference evidence="1" key="1">
    <citation type="journal article" date="2014" name="Int. J. Syst. Evol. Microbiol.">
        <title>Complete genome sequence of Corynebacterium casei LMG S-19264T (=DSM 44701T), isolated from a smear-ripened cheese.</title>
        <authorList>
            <consortium name="US DOE Joint Genome Institute (JGI-PGF)"/>
            <person name="Walter F."/>
            <person name="Albersmeier A."/>
            <person name="Kalinowski J."/>
            <person name="Ruckert C."/>
        </authorList>
    </citation>
    <scope>NUCLEOTIDE SEQUENCE</scope>
    <source>
        <strain evidence="1">CGMCC 4.7272</strain>
    </source>
</reference>
<reference evidence="1" key="2">
    <citation type="submission" date="2020-09" db="EMBL/GenBank/DDBJ databases">
        <authorList>
            <person name="Sun Q."/>
            <person name="Zhou Y."/>
        </authorList>
    </citation>
    <scope>NUCLEOTIDE SEQUENCE</scope>
    <source>
        <strain evidence="1">CGMCC 4.7272</strain>
    </source>
</reference>
<comment type="caution">
    <text evidence="1">The sequence shown here is derived from an EMBL/GenBank/DDBJ whole genome shotgun (WGS) entry which is preliminary data.</text>
</comment>
<keyword evidence="2" id="KW-1185">Reference proteome</keyword>
<accession>A0A917P3E1</accession>
<proteinExistence type="predicted"/>
<name>A0A917P3E1_9ACTN</name>
<evidence type="ECO:0000313" key="2">
    <source>
        <dbReference type="Proteomes" id="UP000625682"/>
    </source>
</evidence>
<evidence type="ECO:0000313" key="1">
    <source>
        <dbReference type="EMBL" id="GGJ52679.1"/>
    </source>
</evidence>